<dbReference type="EC" id="2.1.1.-" evidence="6"/>
<comment type="subcellular location">
    <subcellularLocation>
        <location evidence="6">Cytoplasm</location>
    </subcellularLocation>
</comment>
<dbReference type="HAMAP" id="MF_00735">
    <property type="entry name" value="Methyltr_PrmA"/>
    <property type="match status" value="1"/>
</dbReference>
<comment type="caution">
    <text evidence="7">The sequence shown here is derived from an EMBL/GenBank/DDBJ whole genome shotgun (WGS) entry which is preliminary data.</text>
</comment>
<evidence type="ECO:0000256" key="3">
    <source>
        <dbReference type="ARBA" id="ARBA00022603"/>
    </source>
</evidence>
<dbReference type="GO" id="GO:0008276">
    <property type="term" value="F:protein methyltransferase activity"/>
    <property type="evidence" value="ECO:0007669"/>
    <property type="project" value="UniProtKB-UniRule"/>
</dbReference>
<dbReference type="Pfam" id="PF06325">
    <property type="entry name" value="PrmA"/>
    <property type="match status" value="1"/>
</dbReference>
<evidence type="ECO:0000256" key="5">
    <source>
        <dbReference type="ARBA" id="ARBA00022691"/>
    </source>
</evidence>
<dbReference type="InterPro" id="IPR004498">
    <property type="entry name" value="Ribosomal_PrmA_MeTrfase"/>
</dbReference>
<dbReference type="CDD" id="cd02440">
    <property type="entry name" value="AdoMet_MTases"/>
    <property type="match status" value="1"/>
</dbReference>
<gene>
    <name evidence="6" type="primary">prmA</name>
    <name evidence="7" type="ORF">HUK82_08030</name>
</gene>
<protein>
    <recommendedName>
        <fullName evidence="6">Ribosomal protein L11 methyltransferase</fullName>
        <shortName evidence="6">L11 Mtase</shortName>
        <ecNumber evidence="6">2.1.1.-</ecNumber>
    </recommendedName>
</protein>
<keyword evidence="7" id="KW-0687">Ribonucleoprotein</keyword>
<keyword evidence="5 6" id="KW-0949">S-adenosyl-L-methionine</keyword>
<reference evidence="7 8" key="1">
    <citation type="submission" date="2020-06" db="EMBL/GenBank/DDBJ databases">
        <title>Description of novel acetic acid bacteria.</title>
        <authorList>
            <person name="Sombolestani A."/>
        </authorList>
    </citation>
    <scope>NUCLEOTIDE SEQUENCE [LARGE SCALE GENOMIC DNA]</scope>
    <source>
        <strain evidence="7 8">LMG 27010</strain>
    </source>
</reference>
<dbReference type="InterPro" id="IPR029063">
    <property type="entry name" value="SAM-dependent_MTases_sf"/>
</dbReference>
<comment type="similarity">
    <text evidence="1 6">Belongs to the methyltransferase superfamily. PrmA family.</text>
</comment>
<evidence type="ECO:0000256" key="4">
    <source>
        <dbReference type="ARBA" id="ARBA00022679"/>
    </source>
</evidence>
<comment type="function">
    <text evidence="6">Methylates ribosomal protein L11.</text>
</comment>
<dbReference type="InterPro" id="IPR050078">
    <property type="entry name" value="Ribosomal_L11_MeTrfase_PrmA"/>
</dbReference>
<keyword evidence="8" id="KW-1185">Reference proteome</keyword>
<name>A0A850PH74_9PROT</name>
<keyword evidence="7" id="KW-0689">Ribosomal protein</keyword>
<dbReference type="Proteomes" id="UP000585665">
    <property type="component" value="Unassembled WGS sequence"/>
</dbReference>
<keyword evidence="3 6" id="KW-0489">Methyltransferase</keyword>
<dbReference type="EMBL" id="JABXXR010000047">
    <property type="protein sequence ID" value="NVN40511.1"/>
    <property type="molecule type" value="Genomic_DNA"/>
</dbReference>
<feature type="binding site" evidence="6">
    <location>
        <position position="143"/>
    </location>
    <ligand>
        <name>S-adenosyl-L-methionine</name>
        <dbReference type="ChEBI" id="CHEBI:59789"/>
    </ligand>
</feature>
<evidence type="ECO:0000313" key="8">
    <source>
        <dbReference type="Proteomes" id="UP000585665"/>
    </source>
</evidence>
<organism evidence="7 8">
    <name type="scientific">Ameyamaea chiangmaiensis</name>
    <dbReference type="NCBI Taxonomy" id="442969"/>
    <lineage>
        <taxon>Bacteria</taxon>
        <taxon>Pseudomonadati</taxon>
        <taxon>Pseudomonadota</taxon>
        <taxon>Alphaproteobacteria</taxon>
        <taxon>Acetobacterales</taxon>
        <taxon>Acetobacteraceae</taxon>
        <taxon>Ameyamaea</taxon>
    </lineage>
</organism>
<keyword evidence="4 6" id="KW-0808">Transferase</keyword>
<dbReference type="AlphaFoldDB" id="A0A850PH74"/>
<evidence type="ECO:0000313" key="7">
    <source>
        <dbReference type="EMBL" id="NVN40511.1"/>
    </source>
</evidence>
<evidence type="ECO:0000256" key="2">
    <source>
        <dbReference type="ARBA" id="ARBA00022490"/>
    </source>
</evidence>
<dbReference type="GO" id="GO:0005737">
    <property type="term" value="C:cytoplasm"/>
    <property type="evidence" value="ECO:0007669"/>
    <property type="project" value="UniProtKB-SubCell"/>
</dbReference>
<keyword evidence="2 6" id="KW-0963">Cytoplasm</keyword>
<comment type="catalytic activity">
    <reaction evidence="6">
        <text>L-lysyl-[protein] + 3 S-adenosyl-L-methionine = N(6),N(6),N(6)-trimethyl-L-lysyl-[protein] + 3 S-adenosyl-L-homocysteine + 3 H(+)</text>
        <dbReference type="Rhea" id="RHEA:54192"/>
        <dbReference type="Rhea" id="RHEA-COMP:9752"/>
        <dbReference type="Rhea" id="RHEA-COMP:13826"/>
        <dbReference type="ChEBI" id="CHEBI:15378"/>
        <dbReference type="ChEBI" id="CHEBI:29969"/>
        <dbReference type="ChEBI" id="CHEBI:57856"/>
        <dbReference type="ChEBI" id="CHEBI:59789"/>
        <dbReference type="ChEBI" id="CHEBI:61961"/>
    </reaction>
</comment>
<dbReference type="GO" id="GO:0032259">
    <property type="term" value="P:methylation"/>
    <property type="evidence" value="ECO:0007669"/>
    <property type="project" value="UniProtKB-KW"/>
</dbReference>
<feature type="binding site" evidence="6">
    <location>
        <position position="187"/>
    </location>
    <ligand>
        <name>S-adenosyl-L-methionine</name>
        <dbReference type="ChEBI" id="CHEBI:59789"/>
    </ligand>
</feature>
<dbReference type="PANTHER" id="PTHR43648:SF1">
    <property type="entry name" value="ELECTRON TRANSFER FLAVOPROTEIN BETA SUBUNIT LYSINE METHYLTRANSFERASE"/>
    <property type="match status" value="1"/>
</dbReference>
<evidence type="ECO:0000256" key="6">
    <source>
        <dbReference type="HAMAP-Rule" id="MF_00735"/>
    </source>
</evidence>
<sequence>MMPPPRRHATELETLSVTVPEAFVEPFENALATVCATVGIFEADDAQICWRIEGVKDIGHRETELQSALTLARLVTGIDATLERTRTEAEGWLARTYESFPAQEIGARFVVRGTHLEDAPPTRRLTITLDAGIAFGSGEHGSTRGCLRALERIAHRRPRRILDLGCGSGILAMGAAALLKRRVLAVDIEPWSVRVAASNARANGLGTLVECRLGNGWKTPEIRARAPYDLVFANILARPLCLMARDLSRNVVPGGTVILAGLLATQVRMVLAAHRRQGLVLEACLREGDWATLILRKPAWA</sequence>
<dbReference type="Gene3D" id="3.40.50.150">
    <property type="entry name" value="Vaccinia Virus protein VP39"/>
    <property type="match status" value="1"/>
</dbReference>
<evidence type="ECO:0000256" key="1">
    <source>
        <dbReference type="ARBA" id="ARBA00009741"/>
    </source>
</evidence>
<accession>A0A850PH74</accession>
<dbReference type="SUPFAM" id="SSF53335">
    <property type="entry name" value="S-adenosyl-L-methionine-dependent methyltransferases"/>
    <property type="match status" value="1"/>
</dbReference>
<feature type="binding site" evidence="6">
    <location>
        <position position="234"/>
    </location>
    <ligand>
        <name>S-adenosyl-L-methionine</name>
        <dbReference type="ChEBI" id="CHEBI:59789"/>
    </ligand>
</feature>
<dbReference type="PANTHER" id="PTHR43648">
    <property type="entry name" value="ELECTRON TRANSFER FLAVOPROTEIN BETA SUBUNIT LYSINE METHYLTRANSFERASE"/>
    <property type="match status" value="1"/>
</dbReference>
<dbReference type="GO" id="GO:0005840">
    <property type="term" value="C:ribosome"/>
    <property type="evidence" value="ECO:0007669"/>
    <property type="project" value="UniProtKB-KW"/>
</dbReference>
<feature type="binding site" evidence="6">
    <location>
        <position position="165"/>
    </location>
    <ligand>
        <name>S-adenosyl-L-methionine</name>
        <dbReference type="ChEBI" id="CHEBI:59789"/>
    </ligand>
</feature>
<proteinExistence type="inferred from homology"/>